<dbReference type="EMBL" id="HG938354">
    <property type="protein sequence ID" value="CDN50870.1"/>
    <property type="molecule type" value="Genomic_DNA"/>
</dbReference>
<dbReference type="InterPro" id="IPR000073">
    <property type="entry name" value="AB_hydrolase_1"/>
</dbReference>
<dbReference type="PANTHER" id="PTHR43798">
    <property type="entry name" value="MONOACYLGLYCEROL LIPASE"/>
    <property type="match status" value="1"/>
</dbReference>
<dbReference type="GO" id="GO:0016020">
    <property type="term" value="C:membrane"/>
    <property type="evidence" value="ECO:0007669"/>
    <property type="project" value="TreeGrafter"/>
</dbReference>
<dbReference type="GeneID" id="24260450"/>
<evidence type="ECO:0000313" key="3">
    <source>
        <dbReference type="Proteomes" id="UP000028181"/>
    </source>
</evidence>
<evidence type="ECO:0000259" key="1">
    <source>
        <dbReference type="Pfam" id="PF00561"/>
    </source>
</evidence>
<feature type="domain" description="AB hydrolase-1" evidence="1">
    <location>
        <begin position="25"/>
        <end position="245"/>
    </location>
</feature>
<evidence type="ECO:0000313" key="2">
    <source>
        <dbReference type="EMBL" id="CDN50870.1"/>
    </source>
</evidence>
<dbReference type="eggNOG" id="COG2267">
    <property type="taxonomic scope" value="Bacteria"/>
</dbReference>
<keyword evidence="2" id="KW-0378">Hydrolase</keyword>
<dbReference type="OrthoDB" id="9799612at2"/>
<proteinExistence type="predicted"/>
<dbReference type="PRINTS" id="PR00111">
    <property type="entry name" value="ABHYDROLASE"/>
</dbReference>
<keyword evidence="3" id="KW-1185">Reference proteome</keyword>
<dbReference type="AlphaFoldDB" id="A0A068T0A8"/>
<reference evidence="3" key="1">
    <citation type="journal article" date="2014" name="BMC Genomics">
        <title>Genome sequencing of two Neorhizobium galegae strains reveals a noeT gene responsible for the unusual acetylation of the nodulation factors.</title>
        <authorList>
            <person name="Osterman J."/>
            <person name="Marsh J."/>
            <person name="Laine P.K."/>
            <person name="Zeng Z."/>
            <person name="Alatalo E."/>
            <person name="Sullivan J.T."/>
            <person name="Young J.P."/>
            <person name="Thomas-Oates J."/>
            <person name="Paulin L."/>
            <person name="Lindstrom K."/>
        </authorList>
    </citation>
    <scope>NUCLEOTIDE SEQUENCE [LARGE SCALE GENOMIC DNA]</scope>
    <source>
        <strain evidence="3">HAMBI 540</strain>
    </source>
</reference>
<dbReference type="PANTHER" id="PTHR43798:SF33">
    <property type="entry name" value="HYDROLASE, PUTATIVE (AFU_ORTHOLOGUE AFUA_2G14860)-RELATED"/>
    <property type="match status" value="1"/>
</dbReference>
<dbReference type="InterPro" id="IPR050266">
    <property type="entry name" value="AB_hydrolase_sf"/>
</dbReference>
<accession>A0A068T0A8</accession>
<dbReference type="PATRIC" id="fig|1028800.3.peg.4800"/>
<dbReference type="RefSeq" id="WP_041363987.1">
    <property type="nucleotide sequence ID" value="NZ_HG938354.1"/>
</dbReference>
<dbReference type="InterPro" id="IPR029058">
    <property type="entry name" value="AB_hydrolase_fold"/>
</dbReference>
<dbReference type="SUPFAM" id="SSF53474">
    <property type="entry name" value="alpha/beta-Hydrolases"/>
    <property type="match status" value="1"/>
</dbReference>
<keyword evidence="2" id="KW-0614">Plasmid</keyword>
<geneLocation type="plasmid" evidence="3">
    <name>II</name>
</geneLocation>
<organism evidence="2 3">
    <name type="scientific">Neorhizobium galegae bv. orientalis str. HAMBI 540</name>
    <dbReference type="NCBI Taxonomy" id="1028800"/>
    <lineage>
        <taxon>Bacteria</taxon>
        <taxon>Pseudomonadati</taxon>
        <taxon>Pseudomonadota</taxon>
        <taxon>Alphaproteobacteria</taxon>
        <taxon>Hyphomicrobiales</taxon>
        <taxon>Rhizobiaceae</taxon>
        <taxon>Rhizobium/Agrobacterium group</taxon>
        <taxon>Neorhizobium</taxon>
    </lineage>
</organism>
<dbReference type="KEGG" id="ngg:RG540_PA01910"/>
<gene>
    <name evidence="2" type="ORF">RG540_PA01910</name>
</gene>
<dbReference type="Pfam" id="PF00561">
    <property type="entry name" value="Abhydrolase_1"/>
    <property type="match status" value="1"/>
</dbReference>
<sequence length="261" mass="28933">MSFTESYETVTGTKIRLMRGGKGAPLLFLHGASGASRWLPFMEKLSETHEVIVPEHPGFGGSDNPEWLDNISDLAFFYLDVLDHLGLDKVNLVGQSIGGWLAAEIAVRNATKLGTLTVVAPAGIRVKGLPKGDVFMWSPEETARNLFHDQAFAEAMLAAPPPSKEGMEILLRNKLTSAKLAWEPRFLNPHLHKWLHRIPVPTLIVWGDDDKAMPVGYAPAWRDLIPNSRLEIIENCGHVPQIEKADRFVELVNGFIGEVTR</sequence>
<name>A0A068T0A8_NEOGA</name>
<dbReference type="Proteomes" id="UP000028181">
    <property type="component" value="Plasmid pHAMBI540a"/>
</dbReference>
<protein>
    <submittedName>
        <fullName evidence="2">2-hydroxymuconic semialdehyde hydrolase</fullName>
    </submittedName>
</protein>
<dbReference type="Gene3D" id="3.40.50.1820">
    <property type="entry name" value="alpha/beta hydrolase"/>
    <property type="match status" value="1"/>
</dbReference>
<dbReference type="HOGENOM" id="CLU_020336_13_2_5"/>
<dbReference type="GO" id="GO:0016787">
    <property type="term" value="F:hydrolase activity"/>
    <property type="evidence" value="ECO:0007669"/>
    <property type="project" value="UniProtKB-KW"/>
</dbReference>